<dbReference type="PROSITE" id="PS01014">
    <property type="entry name" value="NUSG"/>
    <property type="match status" value="1"/>
</dbReference>
<sequence length="194" mass="22353">MTSTHSLAGLHWYAVHTLSNMEGKVKRYLDKFIEVEEMGDYIEEVLMPTEVVTEVKNGKKSQKTRKLYPGYLYIRMRMYDEYGKLLHKPWYFVKSIQGVIGFLGGEDDRPTPLKQSEVNTILDQVKAAEGVEKPKVVYEVGEEVKITDGPFLNLIGKIDEVDPERGRLKVSVSIFGRFTPVDLEYWQVERAEES</sequence>
<dbReference type="NCBIfam" id="TIGR00922">
    <property type="entry name" value="nusG"/>
    <property type="match status" value="1"/>
</dbReference>
<dbReference type="GO" id="GO:0006353">
    <property type="term" value="P:DNA-templated transcription termination"/>
    <property type="evidence" value="ECO:0007669"/>
    <property type="project" value="UniProtKB-UniRule"/>
</dbReference>
<dbReference type="GO" id="GO:0032784">
    <property type="term" value="P:regulation of DNA-templated transcription elongation"/>
    <property type="evidence" value="ECO:0007669"/>
    <property type="project" value="InterPro"/>
</dbReference>
<dbReference type="SMART" id="SM00738">
    <property type="entry name" value="NGN"/>
    <property type="match status" value="1"/>
</dbReference>
<dbReference type="InterPro" id="IPR006645">
    <property type="entry name" value="NGN-like_dom"/>
</dbReference>
<dbReference type="FunFam" id="2.30.30.30:FF:000002">
    <property type="entry name" value="Transcription termination/antitermination factor NusG"/>
    <property type="match status" value="1"/>
</dbReference>
<dbReference type="Proteomes" id="UP000546464">
    <property type="component" value="Unassembled WGS sequence"/>
</dbReference>
<dbReference type="CDD" id="cd06091">
    <property type="entry name" value="KOW_NusG"/>
    <property type="match status" value="1"/>
</dbReference>
<evidence type="ECO:0000256" key="4">
    <source>
        <dbReference type="ARBA" id="ARBA00023163"/>
    </source>
</evidence>
<gene>
    <name evidence="5 10" type="primary">nusG</name>
    <name evidence="10" type="ORF">H5P28_03580</name>
</gene>
<dbReference type="EMBL" id="JACHVB010000013">
    <property type="protein sequence ID" value="MBC2593336.1"/>
    <property type="molecule type" value="Genomic_DNA"/>
</dbReference>
<dbReference type="SMART" id="SM00739">
    <property type="entry name" value="KOW"/>
    <property type="match status" value="1"/>
</dbReference>
<dbReference type="Pfam" id="PF02357">
    <property type="entry name" value="NusG"/>
    <property type="match status" value="1"/>
</dbReference>
<evidence type="ECO:0000259" key="9">
    <source>
        <dbReference type="SMART" id="SM00739"/>
    </source>
</evidence>
<dbReference type="InterPro" id="IPR005824">
    <property type="entry name" value="KOW"/>
</dbReference>
<dbReference type="Pfam" id="PF00467">
    <property type="entry name" value="KOW"/>
    <property type="match status" value="1"/>
</dbReference>
<proteinExistence type="inferred from homology"/>
<name>A0A842HCB8_9BACT</name>
<evidence type="ECO:0000256" key="7">
    <source>
        <dbReference type="RuleBase" id="RU000538"/>
    </source>
</evidence>
<dbReference type="Gene3D" id="2.30.30.30">
    <property type="match status" value="1"/>
</dbReference>
<dbReference type="SUPFAM" id="SSF50104">
    <property type="entry name" value="Translation proteins SH3-like domain"/>
    <property type="match status" value="1"/>
</dbReference>
<dbReference type="GO" id="GO:0005829">
    <property type="term" value="C:cytosol"/>
    <property type="evidence" value="ECO:0007669"/>
    <property type="project" value="UniProtKB-ARBA"/>
</dbReference>
<dbReference type="Gene3D" id="3.30.70.940">
    <property type="entry name" value="NusG, N-terminal domain"/>
    <property type="match status" value="1"/>
</dbReference>
<dbReference type="CDD" id="cd09891">
    <property type="entry name" value="NGN_Bact_1"/>
    <property type="match status" value="1"/>
</dbReference>
<evidence type="ECO:0000259" key="8">
    <source>
        <dbReference type="SMART" id="SM00738"/>
    </source>
</evidence>
<dbReference type="RefSeq" id="WP_185674345.1">
    <property type="nucleotide sequence ID" value="NZ_JACHVB010000013.1"/>
</dbReference>
<comment type="caution">
    <text evidence="10">The sequence shown here is derived from an EMBL/GenBank/DDBJ whole genome shotgun (WGS) entry which is preliminary data.</text>
</comment>
<evidence type="ECO:0000256" key="1">
    <source>
        <dbReference type="ARBA" id="ARBA00022472"/>
    </source>
</evidence>
<accession>A0A842HCB8</accession>
<dbReference type="AlphaFoldDB" id="A0A842HCB8"/>
<evidence type="ECO:0000256" key="6">
    <source>
        <dbReference type="NCBIfam" id="TIGR00922"/>
    </source>
</evidence>
<keyword evidence="1 5" id="KW-0806">Transcription termination</keyword>
<dbReference type="GO" id="GO:0031564">
    <property type="term" value="P:transcription antitermination"/>
    <property type="evidence" value="ECO:0007669"/>
    <property type="project" value="UniProtKB-UniRule"/>
</dbReference>
<evidence type="ECO:0000256" key="3">
    <source>
        <dbReference type="ARBA" id="ARBA00023015"/>
    </source>
</evidence>
<dbReference type="InterPro" id="IPR014722">
    <property type="entry name" value="Rib_uL2_dom2"/>
</dbReference>
<comment type="similarity">
    <text evidence="5 7">Belongs to the NusG family.</text>
</comment>
<dbReference type="PANTHER" id="PTHR30265">
    <property type="entry name" value="RHO-INTERACTING TRANSCRIPTION TERMINATION FACTOR NUSG"/>
    <property type="match status" value="1"/>
</dbReference>
<dbReference type="InterPro" id="IPR036735">
    <property type="entry name" value="NGN_dom_sf"/>
</dbReference>
<dbReference type="PRINTS" id="PR00338">
    <property type="entry name" value="NUSGTNSCPFCT"/>
</dbReference>
<dbReference type="HAMAP" id="MF_00948">
    <property type="entry name" value="NusG"/>
    <property type="match status" value="1"/>
</dbReference>
<protein>
    <recommendedName>
        <fullName evidence="5 6">Transcription termination/antitermination protein NusG</fullName>
    </recommendedName>
</protein>
<dbReference type="SUPFAM" id="SSF82679">
    <property type="entry name" value="N-utilization substance G protein NusG, N-terminal domain"/>
    <property type="match status" value="1"/>
</dbReference>
<keyword evidence="11" id="KW-1185">Reference proteome</keyword>
<keyword evidence="3 5" id="KW-0805">Transcription regulation</keyword>
<feature type="domain" description="KOW" evidence="9">
    <location>
        <begin position="137"/>
        <end position="164"/>
    </location>
</feature>
<evidence type="ECO:0000256" key="2">
    <source>
        <dbReference type="ARBA" id="ARBA00022814"/>
    </source>
</evidence>
<feature type="domain" description="NusG-like N-terminal" evidence="8">
    <location>
        <begin position="9"/>
        <end position="125"/>
    </location>
</feature>
<keyword evidence="4 5" id="KW-0804">Transcription</keyword>
<organism evidence="10 11">
    <name type="scientific">Ruficoccus amylovorans</name>
    <dbReference type="NCBI Taxonomy" id="1804625"/>
    <lineage>
        <taxon>Bacteria</taxon>
        <taxon>Pseudomonadati</taxon>
        <taxon>Verrucomicrobiota</taxon>
        <taxon>Opitutia</taxon>
        <taxon>Puniceicoccales</taxon>
        <taxon>Cerasicoccaceae</taxon>
        <taxon>Ruficoccus</taxon>
    </lineage>
</organism>
<dbReference type="InterPro" id="IPR008991">
    <property type="entry name" value="Translation_prot_SH3-like_sf"/>
</dbReference>
<dbReference type="InterPro" id="IPR043425">
    <property type="entry name" value="NusG-like"/>
</dbReference>
<dbReference type="GO" id="GO:0006354">
    <property type="term" value="P:DNA-templated transcription elongation"/>
    <property type="evidence" value="ECO:0007669"/>
    <property type="project" value="UniProtKB-UniRule"/>
</dbReference>
<reference evidence="10 11" key="1">
    <citation type="submission" date="2020-07" db="EMBL/GenBank/DDBJ databases">
        <authorList>
            <person name="Feng X."/>
        </authorList>
    </citation>
    <scope>NUCLEOTIDE SEQUENCE [LARGE SCALE GENOMIC DNA]</scope>
    <source>
        <strain evidence="10 11">JCM31066</strain>
    </source>
</reference>
<evidence type="ECO:0000313" key="10">
    <source>
        <dbReference type="EMBL" id="MBC2593336.1"/>
    </source>
</evidence>
<dbReference type="InterPro" id="IPR001062">
    <property type="entry name" value="Transcrpt_antiterm_NusG"/>
</dbReference>
<keyword evidence="2 5" id="KW-0889">Transcription antitermination</keyword>
<dbReference type="InterPro" id="IPR015869">
    <property type="entry name" value="Transcrpt_antiterm_NusG_bac_CS"/>
</dbReference>
<dbReference type="InterPro" id="IPR047050">
    <property type="entry name" value="NGN"/>
</dbReference>
<dbReference type="PANTHER" id="PTHR30265:SF2">
    <property type="entry name" value="TRANSCRIPTION TERMINATION_ANTITERMINATION PROTEIN NUSG"/>
    <property type="match status" value="1"/>
</dbReference>
<evidence type="ECO:0000256" key="5">
    <source>
        <dbReference type="HAMAP-Rule" id="MF_00948"/>
    </source>
</evidence>
<evidence type="ECO:0000313" key="11">
    <source>
        <dbReference type="Proteomes" id="UP000546464"/>
    </source>
</evidence>
<comment type="function">
    <text evidence="5 7">Participates in transcription elongation, termination and antitermination.</text>
</comment>